<dbReference type="EnsemblPlants" id="KEH34937">
    <property type="protein sequence ID" value="KEH34937"/>
    <property type="gene ID" value="MTR_3g074540"/>
</dbReference>
<evidence type="ECO:0000313" key="3">
    <source>
        <dbReference type="Proteomes" id="UP000002051"/>
    </source>
</evidence>
<gene>
    <name evidence="1" type="ordered locus">MTR_3g074540</name>
</gene>
<name>A0A072UZH4_MEDTR</name>
<dbReference type="HOGENOM" id="CLU_1838091_0_0_1"/>
<accession>A0A072UZH4</accession>
<organism evidence="1 3">
    <name type="scientific">Medicago truncatula</name>
    <name type="common">Barrel medic</name>
    <name type="synonym">Medicago tribuloides</name>
    <dbReference type="NCBI Taxonomy" id="3880"/>
    <lineage>
        <taxon>Eukaryota</taxon>
        <taxon>Viridiplantae</taxon>
        <taxon>Streptophyta</taxon>
        <taxon>Embryophyta</taxon>
        <taxon>Tracheophyta</taxon>
        <taxon>Spermatophyta</taxon>
        <taxon>Magnoliopsida</taxon>
        <taxon>eudicotyledons</taxon>
        <taxon>Gunneridae</taxon>
        <taxon>Pentapetalae</taxon>
        <taxon>rosids</taxon>
        <taxon>fabids</taxon>
        <taxon>Fabales</taxon>
        <taxon>Fabaceae</taxon>
        <taxon>Papilionoideae</taxon>
        <taxon>50 kb inversion clade</taxon>
        <taxon>NPAAA clade</taxon>
        <taxon>Hologalegina</taxon>
        <taxon>IRL clade</taxon>
        <taxon>Trifolieae</taxon>
        <taxon>Medicago</taxon>
    </lineage>
</organism>
<dbReference type="AlphaFoldDB" id="A0A072UZH4"/>
<keyword evidence="3" id="KW-1185">Reference proteome</keyword>
<proteinExistence type="predicted"/>
<reference evidence="2" key="3">
    <citation type="submission" date="2015-04" db="UniProtKB">
        <authorList>
            <consortium name="EnsemblPlants"/>
        </authorList>
    </citation>
    <scope>IDENTIFICATION</scope>
    <source>
        <strain evidence="2">cv. Jemalong A17</strain>
    </source>
</reference>
<dbReference type="Proteomes" id="UP000002051">
    <property type="component" value="Chromosome 3"/>
</dbReference>
<protein>
    <submittedName>
        <fullName evidence="1 2">Uncharacterized protein</fullName>
    </submittedName>
</protein>
<evidence type="ECO:0000313" key="1">
    <source>
        <dbReference type="EMBL" id="KEH34937.1"/>
    </source>
</evidence>
<reference evidence="1 3" key="2">
    <citation type="journal article" date="2014" name="BMC Genomics">
        <title>An improved genome release (version Mt4.0) for the model legume Medicago truncatula.</title>
        <authorList>
            <person name="Tang H."/>
            <person name="Krishnakumar V."/>
            <person name="Bidwell S."/>
            <person name="Rosen B."/>
            <person name="Chan A."/>
            <person name="Zhou S."/>
            <person name="Gentzbittel L."/>
            <person name="Childs K.L."/>
            <person name="Yandell M."/>
            <person name="Gundlach H."/>
            <person name="Mayer K.F."/>
            <person name="Schwartz D.C."/>
            <person name="Town C.D."/>
        </authorList>
    </citation>
    <scope>GENOME REANNOTATION</scope>
    <source>
        <strain evidence="1">A17</strain>
        <strain evidence="2 3">cv. Jemalong A17</strain>
    </source>
</reference>
<dbReference type="EMBL" id="CM001219">
    <property type="protein sequence ID" value="KEH34937.1"/>
    <property type="molecule type" value="Genomic_DNA"/>
</dbReference>
<reference evidence="1 3" key="1">
    <citation type="journal article" date="2011" name="Nature">
        <title>The Medicago genome provides insight into the evolution of rhizobial symbioses.</title>
        <authorList>
            <person name="Young N.D."/>
            <person name="Debelle F."/>
            <person name="Oldroyd G.E."/>
            <person name="Geurts R."/>
            <person name="Cannon S.B."/>
            <person name="Udvardi M.K."/>
            <person name="Benedito V.A."/>
            <person name="Mayer K.F."/>
            <person name="Gouzy J."/>
            <person name="Schoof H."/>
            <person name="Van de Peer Y."/>
            <person name="Proost S."/>
            <person name="Cook D.R."/>
            <person name="Meyers B.C."/>
            <person name="Spannagl M."/>
            <person name="Cheung F."/>
            <person name="De Mita S."/>
            <person name="Krishnakumar V."/>
            <person name="Gundlach H."/>
            <person name="Zhou S."/>
            <person name="Mudge J."/>
            <person name="Bharti A.K."/>
            <person name="Murray J.D."/>
            <person name="Naoumkina M.A."/>
            <person name="Rosen B."/>
            <person name="Silverstein K.A."/>
            <person name="Tang H."/>
            <person name="Rombauts S."/>
            <person name="Zhao P.X."/>
            <person name="Zhou P."/>
            <person name="Barbe V."/>
            <person name="Bardou P."/>
            <person name="Bechner M."/>
            <person name="Bellec A."/>
            <person name="Berger A."/>
            <person name="Berges H."/>
            <person name="Bidwell S."/>
            <person name="Bisseling T."/>
            <person name="Choisne N."/>
            <person name="Couloux A."/>
            <person name="Denny R."/>
            <person name="Deshpande S."/>
            <person name="Dai X."/>
            <person name="Doyle J.J."/>
            <person name="Dudez A.M."/>
            <person name="Farmer A.D."/>
            <person name="Fouteau S."/>
            <person name="Franken C."/>
            <person name="Gibelin C."/>
            <person name="Gish J."/>
            <person name="Goldstein S."/>
            <person name="Gonzalez A.J."/>
            <person name="Green P.J."/>
            <person name="Hallab A."/>
            <person name="Hartog M."/>
            <person name="Hua A."/>
            <person name="Humphray S.J."/>
            <person name="Jeong D.H."/>
            <person name="Jing Y."/>
            <person name="Jocker A."/>
            <person name="Kenton S.M."/>
            <person name="Kim D.J."/>
            <person name="Klee K."/>
            <person name="Lai H."/>
            <person name="Lang C."/>
            <person name="Lin S."/>
            <person name="Macmil S.L."/>
            <person name="Magdelenat G."/>
            <person name="Matthews L."/>
            <person name="McCorrison J."/>
            <person name="Monaghan E.L."/>
            <person name="Mun J.H."/>
            <person name="Najar F.Z."/>
            <person name="Nicholson C."/>
            <person name="Noirot C."/>
            <person name="O'Bleness M."/>
            <person name="Paule C.R."/>
            <person name="Poulain J."/>
            <person name="Prion F."/>
            <person name="Qin B."/>
            <person name="Qu C."/>
            <person name="Retzel E.F."/>
            <person name="Riddle C."/>
            <person name="Sallet E."/>
            <person name="Samain S."/>
            <person name="Samson N."/>
            <person name="Sanders I."/>
            <person name="Saurat O."/>
            <person name="Scarpelli C."/>
            <person name="Schiex T."/>
            <person name="Segurens B."/>
            <person name="Severin A.J."/>
            <person name="Sherrier D.J."/>
            <person name="Shi R."/>
            <person name="Sims S."/>
            <person name="Singer S.R."/>
            <person name="Sinharoy S."/>
            <person name="Sterck L."/>
            <person name="Viollet A."/>
            <person name="Wang B.B."/>
            <person name="Wang K."/>
            <person name="Wang M."/>
            <person name="Wang X."/>
            <person name="Warfsmann J."/>
            <person name="Weissenbach J."/>
            <person name="White D.D."/>
            <person name="White J.D."/>
            <person name="Wiley G.B."/>
            <person name="Wincker P."/>
            <person name="Xing Y."/>
            <person name="Yang L."/>
            <person name="Yao Z."/>
            <person name="Ying F."/>
            <person name="Zhai J."/>
            <person name="Zhou L."/>
            <person name="Zuber A."/>
            <person name="Denarie J."/>
            <person name="Dixon R.A."/>
            <person name="May G.D."/>
            <person name="Schwartz D.C."/>
            <person name="Rogers J."/>
            <person name="Quetier F."/>
            <person name="Town C.D."/>
            <person name="Roe B.A."/>
        </authorList>
    </citation>
    <scope>NUCLEOTIDE SEQUENCE [LARGE SCALE GENOMIC DNA]</scope>
    <source>
        <strain evidence="1">A17</strain>
        <strain evidence="2 3">cv. Jemalong A17</strain>
    </source>
</reference>
<dbReference type="PaxDb" id="3880-AET00773"/>
<evidence type="ECO:0000313" key="2">
    <source>
        <dbReference type="EnsemblPlants" id="KEH34937"/>
    </source>
</evidence>
<sequence length="140" mass="16353">MRTFLDYLERSGEEVLLLKNHHRNDVGVWVDDLETLKNNVKNFYTNLFKDDAPICDFIVTWSTYPNIVEEHHVNFSARVTLDECKRSLFNMGTHKAPKEDEYPTIFSKSVGKSKMKEKEENAMKMKMIEGEMVSDGEERA</sequence>